<evidence type="ECO:0000313" key="3">
    <source>
        <dbReference type="EMBL" id="AFL68268.1"/>
    </source>
</evidence>
<protein>
    <submittedName>
        <fullName evidence="3">Uncharacterized protein</fullName>
    </submittedName>
</protein>
<evidence type="ECO:0000256" key="1">
    <source>
        <dbReference type="SAM" id="Phobius"/>
    </source>
</evidence>
<keyword evidence="1" id="KW-0472">Membrane</keyword>
<dbReference type="AlphaFoldDB" id="I3XWE4"/>
<name>I3XWE4_SULBS</name>
<dbReference type="RefSeq" id="WP_014769147.1">
    <property type="nucleotide sequence ID" value="NC_018002.1"/>
</dbReference>
<keyword evidence="1" id="KW-1133">Transmembrane helix</keyword>
<dbReference type="HOGENOM" id="CLU_2829658_0_0_7"/>
<dbReference type="KEGG" id="sba:Sulba_0967"/>
<feature type="transmembrane region" description="Helical" evidence="1">
    <location>
        <begin position="35"/>
        <end position="59"/>
    </location>
</feature>
<reference evidence="3 4" key="1">
    <citation type="submission" date="2012-06" db="EMBL/GenBank/DDBJ databases">
        <title>Complete sequence of Sulfurospirillum barnesii SES-3.</title>
        <authorList>
            <consortium name="US DOE Joint Genome Institute"/>
            <person name="Lucas S."/>
            <person name="Han J."/>
            <person name="Lapidus A."/>
            <person name="Cheng J.-F."/>
            <person name="Goodwin L."/>
            <person name="Pitluck S."/>
            <person name="Peters L."/>
            <person name="Ovchinnikova G."/>
            <person name="Lu M."/>
            <person name="Detter J.C."/>
            <person name="Han C."/>
            <person name="Tapia R."/>
            <person name="Land M."/>
            <person name="Hauser L."/>
            <person name="Kyrpides N."/>
            <person name="Ivanova N."/>
            <person name="Pagani I."/>
            <person name="Stolz J."/>
            <person name="Arkin A."/>
            <person name="Dehal P."/>
            <person name="Oremland R."/>
            <person name="Saltikov C."/>
            <person name="Basu P."/>
            <person name="Hollibaugh J."/>
            <person name="Newman D."/>
            <person name="Stolyar S."/>
            <person name="Hazen T."/>
            <person name="Woyke T."/>
        </authorList>
    </citation>
    <scope>NUCLEOTIDE SEQUENCE [LARGE SCALE GENOMIC DNA]</scope>
    <source>
        <strain evidence="4">ATCC 700032 / DSM 10660 / SES-3</strain>
    </source>
</reference>
<dbReference type="EMBL" id="CP003333">
    <property type="protein sequence ID" value="AFL68268.1"/>
    <property type="molecule type" value="Genomic_DNA"/>
</dbReference>
<dbReference type="OrthoDB" id="9965891at2"/>
<keyword evidence="1" id="KW-0812">Transmembrane</keyword>
<evidence type="ECO:0000313" key="4">
    <source>
        <dbReference type="Proteomes" id="UP000006176"/>
    </source>
</evidence>
<dbReference type="PATRIC" id="fig|760154.4.peg.966"/>
<dbReference type="STRING" id="760154.Sulba_0967"/>
<accession>I3XWE4</accession>
<proteinExistence type="predicted"/>
<sequence>MKLIKSLGITALVAVGAFAADEPWYTDLTTQLTSIKGMVITVISAVIAISLAPLGWAYVKRVINRG</sequence>
<feature type="chain" id="PRO_5003682633" evidence="2">
    <location>
        <begin position="20"/>
        <end position="66"/>
    </location>
</feature>
<keyword evidence="4" id="KW-1185">Reference proteome</keyword>
<evidence type="ECO:0000256" key="2">
    <source>
        <dbReference type="SAM" id="SignalP"/>
    </source>
</evidence>
<dbReference type="Proteomes" id="UP000006176">
    <property type="component" value="Chromosome"/>
</dbReference>
<keyword evidence="2" id="KW-0732">Signal</keyword>
<gene>
    <name evidence="3" type="ordered locus">Sulba_0967</name>
</gene>
<feature type="signal peptide" evidence="2">
    <location>
        <begin position="1"/>
        <end position="19"/>
    </location>
</feature>
<organism evidence="3 4">
    <name type="scientific">Sulfurospirillum barnesii (strain ATCC 700032 / DSM 10660 / SES-3)</name>
    <dbReference type="NCBI Taxonomy" id="760154"/>
    <lineage>
        <taxon>Bacteria</taxon>
        <taxon>Pseudomonadati</taxon>
        <taxon>Campylobacterota</taxon>
        <taxon>Epsilonproteobacteria</taxon>
        <taxon>Campylobacterales</taxon>
        <taxon>Sulfurospirillaceae</taxon>
        <taxon>Sulfurospirillum</taxon>
    </lineage>
</organism>